<accession>A0A0P7GPH5</accession>
<proteinExistence type="predicted"/>
<feature type="compositionally biased region" description="Low complexity" evidence="1">
    <location>
        <begin position="267"/>
        <end position="282"/>
    </location>
</feature>
<keyword evidence="3" id="KW-1185">Reference proteome</keyword>
<comment type="caution">
    <text evidence="2">The sequence shown here is derived from an EMBL/GenBank/DDBJ whole genome shotgun (WGS) entry which is preliminary data.</text>
</comment>
<dbReference type="EMBL" id="LGUC01000001">
    <property type="protein sequence ID" value="KPN30512.1"/>
    <property type="molecule type" value="Genomic_DNA"/>
</dbReference>
<organism evidence="2 3">
    <name type="scientific">Halolamina pelagica</name>
    <dbReference type="NCBI Taxonomy" id="699431"/>
    <lineage>
        <taxon>Archaea</taxon>
        <taxon>Methanobacteriati</taxon>
        <taxon>Methanobacteriota</taxon>
        <taxon>Stenosarchaea group</taxon>
        <taxon>Halobacteria</taxon>
        <taxon>Halobacteriales</taxon>
        <taxon>Haloferacaceae</taxon>
    </lineage>
</organism>
<dbReference type="STRING" id="699431.SY89_01247"/>
<protein>
    <submittedName>
        <fullName evidence="2">Uncharacterized protein</fullName>
    </submittedName>
</protein>
<feature type="region of interest" description="Disordered" evidence="1">
    <location>
        <begin position="266"/>
        <end position="312"/>
    </location>
</feature>
<dbReference type="PROSITE" id="PS51318">
    <property type="entry name" value="TAT"/>
    <property type="match status" value="1"/>
</dbReference>
<feature type="compositionally biased region" description="Basic and acidic residues" evidence="1">
    <location>
        <begin position="288"/>
        <end position="300"/>
    </location>
</feature>
<dbReference type="Proteomes" id="UP000050535">
    <property type="component" value="Unassembled WGS sequence"/>
</dbReference>
<dbReference type="AlphaFoldDB" id="A0A0P7GPH5"/>
<evidence type="ECO:0000313" key="2">
    <source>
        <dbReference type="EMBL" id="KPN30512.1"/>
    </source>
</evidence>
<gene>
    <name evidence="2" type="ORF">SY89_01247</name>
</gene>
<sequence length="312" mass="34402">MSDGYSDIGNDGSNTNRRTVLKGITGASSGVILGSVLSTPVKASSSCSLPDPNNTWEVSDEKENAKGKNEGIYLATSVGCIGAEFDSDYNVWRYKFKQNTVARSEKYPSGDSLNALSTQRSSVNQGTCDNLAEYTDNCYMGARPRQPDDGDPSFDYSDVAYEVANAAISEISTKVGYAITATELVASYMEATSGTDKPDYEIDREWTYGTSVFEEFSNYYFFEAWSSDGERNYFDVVTRVNSYYNNTPEAILSLELYNGYSPKIPSRDSTTSSGSYSTTKKSFSSEDESGHDWEIEKIPPEKSSVNKRKVIL</sequence>
<dbReference type="RefSeq" id="WP_144427140.1">
    <property type="nucleotide sequence ID" value="NZ_LGUC01000001.1"/>
</dbReference>
<evidence type="ECO:0000256" key="1">
    <source>
        <dbReference type="SAM" id="MobiDB-lite"/>
    </source>
</evidence>
<evidence type="ECO:0000313" key="3">
    <source>
        <dbReference type="Proteomes" id="UP000050535"/>
    </source>
</evidence>
<reference evidence="3" key="1">
    <citation type="submission" date="2013-11" db="EMBL/GenBank/DDBJ databases">
        <authorList>
            <person name="Hoang H.T."/>
            <person name="Killian M.L."/>
            <person name="Madson D.M."/>
            <person name="Arruda P.H.E."/>
            <person name="Sun D."/>
            <person name="Schwartz K.J."/>
            <person name="Yoon K."/>
        </authorList>
    </citation>
    <scope>NUCLEOTIDE SEQUENCE [LARGE SCALE GENOMIC DNA]</scope>
    <source>
        <strain evidence="3">CDK2</strain>
    </source>
</reference>
<name>A0A0P7GPH5_9EURY</name>
<dbReference type="InterPro" id="IPR006311">
    <property type="entry name" value="TAT_signal"/>
</dbReference>